<dbReference type="EMBL" id="RBZY01000083">
    <property type="protein sequence ID" value="RWR15798.1"/>
    <property type="molecule type" value="Genomic_DNA"/>
</dbReference>
<dbReference type="RefSeq" id="WP_128218933.1">
    <property type="nucleotide sequence ID" value="NZ_RBZY01000083.1"/>
</dbReference>
<accession>A0A3S3LAN2</accession>
<dbReference type="AlphaFoldDB" id="A0A3S3LAN2"/>
<feature type="compositionally biased region" description="Basic and acidic residues" evidence="1">
    <location>
        <begin position="80"/>
        <end position="93"/>
    </location>
</feature>
<evidence type="ECO:0000313" key="2">
    <source>
        <dbReference type="EMBL" id="RWR15798.1"/>
    </source>
</evidence>
<dbReference type="Proteomes" id="UP000285970">
    <property type="component" value="Unassembled WGS sequence"/>
</dbReference>
<name>A0A3S3LAN2_9MICO</name>
<evidence type="ECO:0000313" key="3">
    <source>
        <dbReference type="Proteomes" id="UP000285970"/>
    </source>
</evidence>
<proteinExistence type="predicted"/>
<sequence>MSRHHVATHAYDYRRGWVRIAPTAMTDATAVKLRDEGFTIVRSRRGWFGTRELPLSWYLRRAGSGTSAHTRLPVPPADEQSARLRDRIDEPADTKVSVETTPPLRPSTQRVRPRSSEGRS</sequence>
<dbReference type="OrthoDB" id="5072849at2"/>
<feature type="region of interest" description="Disordered" evidence="1">
    <location>
        <begin position="65"/>
        <end position="120"/>
    </location>
</feature>
<reference evidence="2 3" key="1">
    <citation type="journal article" date="2018" name="Front. Microbiol.">
        <title>Novel Insights Into Bacterial Dimethylsulfoniopropionate Catabolism in the East China Sea.</title>
        <authorList>
            <person name="Liu J."/>
            <person name="Liu J."/>
            <person name="Zhang S.H."/>
            <person name="Liang J."/>
            <person name="Lin H."/>
            <person name="Song D."/>
            <person name="Yang G.P."/>
            <person name="Todd J.D."/>
            <person name="Zhang X.H."/>
        </authorList>
    </citation>
    <scope>NUCLEOTIDE SEQUENCE [LARGE SCALE GENOMIC DNA]</scope>
    <source>
        <strain evidence="2 3">ZYFD042</strain>
    </source>
</reference>
<comment type="caution">
    <text evidence="2">The sequence shown here is derived from an EMBL/GenBank/DDBJ whole genome shotgun (WGS) entry which is preliminary data.</text>
</comment>
<evidence type="ECO:0000256" key="1">
    <source>
        <dbReference type="SAM" id="MobiDB-lite"/>
    </source>
</evidence>
<protein>
    <submittedName>
        <fullName evidence="2">Uncharacterized protein</fullName>
    </submittedName>
</protein>
<gene>
    <name evidence="2" type="ORF">D8Y23_15325</name>
</gene>
<organism evidence="2 3">
    <name type="scientific">Microbacterium enclense</name>
    <dbReference type="NCBI Taxonomy" id="993073"/>
    <lineage>
        <taxon>Bacteria</taxon>
        <taxon>Bacillati</taxon>
        <taxon>Actinomycetota</taxon>
        <taxon>Actinomycetes</taxon>
        <taxon>Micrococcales</taxon>
        <taxon>Microbacteriaceae</taxon>
        <taxon>Microbacterium</taxon>
    </lineage>
</organism>